<gene>
    <name evidence="1" type="ORF">DHW31_06175</name>
</gene>
<dbReference type="Proteomes" id="UP000263098">
    <property type="component" value="Unassembled WGS sequence"/>
</dbReference>
<proteinExistence type="predicted"/>
<reference evidence="1 2" key="1">
    <citation type="journal article" date="2018" name="Nat. Biotechnol.">
        <title>A standardized bacterial taxonomy based on genome phylogeny substantially revises the tree of life.</title>
        <authorList>
            <person name="Parks D.H."/>
            <person name="Chuvochina M."/>
            <person name="Waite D.W."/>
            <person name="Rinke C."/>
            <person name="Skarshewski A."/>
            <person name="Chaumeil P.A."/>
            <person name="Hugenholtz P."/>
        </authorList>
    </citation>
    <scope>NUCLEOTIDE SEQUENCE [LARGE SCALE GENOMIC DNA]</scope>
    <source>
        <strain evidence="1">UBA9667</strain>
    </source>
</reference>
<comment type="caution">
    <text evidence="1">The sequence shown here is derived from an EMBL/GenBank/DDBJ whole genome shotgun (WGS) entry which is preliminary data.</text>
</comment>
<accession>A0A3D2SDN4</accession>
<evidence type="ECO:0000313" key="2">
    <source>
        <dbReference type="Proteomes" id="UP000263098"/>
    </source>
</evidence>
<dbReference type="EMBL" id="DPVG01000221">
    <property type="protein sequence ID" value="HCK24363.1"/>
    <property type="molecule type" value="Genomic_DNA"/>
</dbReference>
<sequence>MMKIKNINDITLFRYLYCLDKRDLPQSILNWCNNIGSAIDSDRENAIRELSTVKGNCRNLVFFSKTFVDTMDKSYMKFTQFHMDILEELDNETGIVRSPYFIEGCYVVYSIKNGCLTLWIFQDNLDKYLSIPTYYICVSPKDKIKGNGHQLDCMVLPLIDGCMEANIRDYIDMVLDYLCLRQWAEVQLGKVSTTIRKEIKKNKKTLIVTEAGLNYYRFDSKWYTEICNDESFKVSGHFRLQPYGDGTRRLIWINEFTKNGYHRKATIDKVKDGEVTLI</sequence>
<organism evidence="1 2">
    <name type="scientific">Bacteroides graminisolvens</name>
    <dbReference type="NCBI Taxonomy" id="477666"/>
    <lineage>
        <taxon>Bacteria</taxon>
        <taxon>Pseudomonadati</taxon>
        <taxon>Bacteroidota</taxon>
        <taxon>Bacteroidia</taxon>
        <taxon>Bacteroidales</taxon>
        <taxon>Bacteroidaceae</taxon>
        <taxon>Bacteroides</taxon>
    </lineage>
</organism>
<dbReference type="AlphaFoldDB" id="A0A3D2SDN4"/>
<name>A0A3D2SDN4_9BACE</name>
<protein>
    <submittedName>
        <fullName evidence="1">Uncharacterized protein</fullName>
    </submittedName>
</protein>
<evidence type="ECO:0000313" key="1">
    <source>
        <dbReference type="EMBL" id="HCK24363.1"/>
    </source>
</evidence>